<keyword evidence="3 13" id="KW-0812">Transmembrane</keyword>
<sequence length="1717" mass="190898">MVRQKQQQRLVTARVASLTAAAAAPTMLHPRHQHSRPWRHHCWLLLLLLLLLGASIGVGCSPTSSADLERRLDDSPIALNLAIPLAGASGYRSSSSFTPRLTTRQLARKAKIPLPTTGRPPPPPQLLPLQQQQQQTTAINQQHEDAAAQHKFRFTSSHYNVSIPENSMSKTYVTPEEKMGIELKGANRRLYDEIKFRIVSGDKDKFFKAEERVVGDFCFLLLRMRTGTLDVLNRERKDKYVLDIRASARRHHGGGKIRQQQQNNNNLMMEAQTSVTVTVLDTNDLNPLFYPTEYEVTVTEDTPVHRSIIKVMAEDADLGRNGEIYYSFSEKTEQFAVHPVSGVVSLTRPLRFIEQSDYDLTVLARDRGVHYRNAPRASSAKLTIHVQQVNLHAPEISVRHLPEIMEHSNADTYAIVRVTDRDPGPHGQIASLDIVGGDPDGHFRVRPLSNSESGEYSIQVLKLLDRETAPQGYNLTLKATDRGTPPRSSYKSVPVHLADLNDNAPIFSREIYEVKVPETAPVNSPIIRLKVSDADQGKNALVFLEIVGGNEGGEFYVNADTGMLYTAVPLDFEKKAFYTLTVSAVDQGNSGTRKQSSAKVKIYVIDTNDNDPEFEHDSMTVEMDENEPAGTSVVRVVAKDRDSGENAYISYSIDNIKRVPFEIDHFSGIVRTKQLLDYETMKRDYLLHVRANDWGLPYRRQSEMQLRVRLRNVNDNRPQFEKVDCVGQLARNSPVGTEIITVSAMDFDAGNIISYQIVSGNGDGCFSLDQTSGVLSVACDLADLKSAERIVNVTATDGTHFADVNSIAINLVNGKRNPGSAQQQSKLLADETGNFQCHDTGVARRLTEAIAQAEKNNMPSAEDEYTPMPSRYGENVHAPEFVDLPNEIRVNESAPLGSVLAKLVARDRDLGYNGKLVFGISAGDRDSVFEIDPDSGELRVIGRLDRERESEYFLNITVYDLGRPQKSASRMLPVTVLDVNDNPPKFEKALASFRIPENVANGTVIFHANATDPDLGDNAKIAYTLVTDTADFYIDRVAGVLSVNGKLDRERQDSYELRIRATDRNGGDDSKSEDVDLENSPLYSEALVHVYVDDINDNAPAFALNSYTVKVREDVPIWSVVAIVEATDPDEGLGGTVVYSFSEDLDNDGGGFFEIDPLSGTVRTIQKLDFEDRQVHTLTIRASDKGEPALSSETILIVEIVDVNENVFAPVFSDFVVSATIYENQPVGSLVTQVRAKDADAPGIDSRISYSIRGGDGVGLFGIDDEDAIVVCGWCFERCRRSCAAPSLVRDGVRQEPSRVTLSRAMRRRRRRSCLPRTLHFSSSTAFGARHVLDGFSKGLRTPIVNPECSFSASGYDGDDDEPRDDVFPMRSSRTPSTRRVELLLLQLSPFIYGVPISSSIYSWLLVYTMLRYSRRKGKEGARTFLSLSLGRARLGPKKICKSDSGLLAVQPELLLTILTVPSYHHHHQHRRHRYHTLQLHTSKCCCCCTAIKRIAYVFIGGSQLDLRSIHTYMYIKCIHTDYDIVIGRGNTSRCVHSFPRCASTENPVTISSARVYDIGTRQCIARTIPRNHKLALAIPRCEPLCCTYSPNCIELLARCVMDDLSTIPGGGSSIPDDDRCSARHDSSVSGVTNFSDIGLRKLCSLASVKITLHINLIFIRIRVYAVTRRAATIDKKCKDSPKYQNQSRARRGDQKWILANGLRPGSRSRSAQLEIA</sequence>
<evidence type="ECO:0000256" key="1">
    <source>
        <dbReference type="ARBA" id="ARBA00004251"/>
    </source>
</evidence>
<dbReference type="InterPro" id="IPR015919">
    <property type="entry name" value="Cadherin-like_sf"/>
</dbReference>
<evidence type="ECO:0000256" key="13">
    <source>
        <dbReference type="SAM" id="Phobius"/>
    </source>
</evidence>
<feature type="domain" description="Cadherin" evidence="14">
    <location>
        <begin position="290"/>
        <end position="396"/>
    </location>
</feature>
<dbReference type="PANTHER" id="PTHR24026:SF126">
    <property type="entry name" value="PROTOCADHERIN FAT 4"/>
    <property type="match status" value="1"/>
</dbReference>
<evidence type="ECO:0000256" key="4">
    <source>
        <dbReference type="ARBA" id="ARBA00022729"/>
    </source>
</evidence>
<dbReference type="OrthoDB" id="6252479at2759"/>
<accession>A0A6H5ICB8</accession>
<dbReference type="FunFam" id="2.60.40.60:FF:000064">
    <property type="entry name" value="FAT atypical cadherin 1"/>
    <property type="match status" value="1"/>
</dbReference>
<evidence type="ECO:0000256" key="9">
    <source>
        <dbReference type="ARBA" id="ARBA00023136"/>
    </source>
</evidence>
<feature type="domain" description="Cadherin" evidence="14">
    <location>
        <begin position="1103"/>
        <end position="1212"/>
    </location>
</feature>
<dbReference type="Pfam" id="PF00028">
    <property type="entry name" value="Cadherin"/>
    <property type="match status" value="7"/>
</dbReference>
<dbReference type="PROSITE" id="PS50268">
    <property type="entry name" value="CADHERIN_2"/>
    <property type="match status" value="10"/>
</dbReference>
<reference evidence="15 16" key="1">
    <citation type="submission" date="2020-02" db="EMBL/GenBank/DDBJ databases">
        <authorList>
            <person name="Ferguson B K."/>
        </authorList>
    </citation>
    <scope>NUCLEOTIDE SEQUENCE [LARGE SCALE GENOMIC DNA]</scope>
</reference>
<dbReference type="FunFam" id="2.60.40.60:FF:000266">
    <property type="entry name" value="Cadherin 23"/>
    <property type="match status" value="1"/>
</dbReference>
<keyword evidence="8 13" id="KW-1133">Transmembrane helix</keyword>
<keyword evidence="6 12" id="KW-0106">Calcium</keyword>
<evidence type="ECO:0000256" key="11">
    <source>
        <dbReference type="ARBA" id="ARBA00023180"/>
    </source>
</evidence>
<feature type="domain" description="Cadherin" evidence="14">
    <location>
        <begin position="615"/>
        <end position="720"/>
    </location>
</feature>
<dbReference type="PROSITE" id="PS00232">
    <property type="entry name" value="CADHERIN_1"/>
    <property type="match status" value="4"/>
</dbReference>
<protein>
    <recommendedName>
        <fullName evidence="14">Cadherin domain-containing protein</fullName>
    </recommendedName>
</protein>
<dbReference type="SMART" id="SM00112">
    <property type="entry name" value="CA"/>
    <property type="match status" value="9"/>
</dbReference>
<evidence type="ECO:0000313" key="15">
    <source>
        <dbReference type="EMBL" id="CAB0035005.1"/>
    </source>
</evidence>
<dbReference type="GO" id="GO:0048513">
    <property type="term" value="P:animal organ development"/>
    <property type="evidence" value="ECO:0007669"/>
    <property type="project" value="UniProtKB-ARBA"/>
</dbReference>
<dbReference type="Proteomes" id="UP000479190">
    <property type="component" value="Unassembled WGS sequence"/>
</dbReference>
<dbReference type="GO" id="GO:0007156">
    <property type="term" value="P:homophilic cell adhesion via plasma membrane adhesion molecules"/>
    <property type="evidence" value="ECO:0007669"/>
    <property type="project" value="InterPro"/>
</dbReference>
<dbReference type="CDD" id="cd11304">
    <property type="entry name" value="Cadherin_repeat"/>
    <property type="match status" value="10"/>
</dbReference>
<dbReference type="InterPro" id="IPR002126">
    <property type="entry name" value="Cadherin-like_dom"/>
</dbReference>
<dbReference type="SUPFAM" id="SSF49313">
    <property type="entry name" value="Cadherin-like"/>
    <property type="match status" value="10"/>
</dbReference>
<keyword evidence="9 13" id="KW-0472">Membrane</keyword>
<dbReference type="GO" id="GO:0005886">
    <property type="term" value="C:plasma membrane"/>
    <property type="evidence" value="ECO:0007669"/>
    <property type="project" value="UniProtKB-SubCell"/>
</dbReference>
<organism evidence="15 16">
    <name type="scientific">Trichogramma brassicae</name>
    <dbReference type="NCBI Taxonomy" id="86971"/>
    <lineage>
        <taxon>Eukaryota</taxon>
        <taxon>Metazoa</taxon>
        <taxon>Ecdysozoa</taxon>
        <taxon>Arthropoda</taxon>
        <taxon>Hexapoda</taxon>
        <taxon>Insecta</taxon>
        <taxon>Pterygota</taxon>
        <taxon>Neoptera</taxon>
        <taxon>Endopterygota</taxon>
        <taxon>Hymenoptera</taxon>
        <taxon>Apocrita</taxon>
        <taxon>Proctotrupomorpha</taxon>
        <taxon>Chalcidoidea</taxon>
        <taxon>Trichogrammatidae</taxon>
        <taxon>Trichogramma</taxon>
    </lineage>
</organism>
<dbReference type="GO" id="GO:0048731">
    <property type="term" value="P:system development"/>
    <property type="evidence" value="ECO:0007669"/>
    <property type="project" value="UniProtKB-ARBA"/>
</dbReference>
<feature type="domain" description="Cadherin" evidence="14">
    <location>
        <begin position="728"/>
        <end position="820"/>
    </location>
</feature>
<evidence type="ECO:0000256" key="6">
    <source>
        <dbReference type="ARBA" id="ARBA00022837"/>
    </source>
</evidence>
<dbReference type="GO" id="GO:0048589">
    <property type="term" value="P:developmental growth"/>
    <property type="evidence" value="ECO:0007669"/>
    <property type="project" value="UniProtKB-ARBA"/>
</dbReference>
<evidence type="ECO:0000259" key="14">
    <source>
        <dbReference type="PROSITE" id="PS50268"/>
    </source>
</evidence>
<feature type="transmembrane region" description="Helical" evidence="13">
    <location>
        <begin position="41"/>
        <end position="59"/>
    </location>
</feature>
<feature type="domain" description="Cadherin" evidence="14">
    <location>
        <begin position="403"/>
        <end position="507"/>
    </location>
</feature>
<dbReference type="FunFam" id="2.60.40.60:FF:000067">
    <property type="entry name" value="FAT atypical cadherin 1"/>
    <property type="match status" value="1"/>
</dbReference>
<dbReference type="GO" id="GO:0007163">
    <property type="term" value="P:establishment or maintenance of cell polarity"/>
    <property type="evidence" value="ECO:0007669"/>
    <property type="project" value="UniProtKB-ARBA"/>
</dbReference>
<dbReference type="EMBL" id="CADCXV010000766">
    <property type="protein sequence ID" value="CAB0035005.1"/>
    <property type="molecule type" value="Genomic_DNA"/>
</dbReference>
<feature type="non-terminal residue" evidence="15">
    <location>
        <position position="1717"/>
    </location>
</feature>
<comment type="subcellular location">
    <subcellularLocation>
        <location evidence="1">Cell membrane</location>
        <topology evidence="1">Single-pass type I membrane protein</topology>
    </subcellularLocation>
</comment>
<dbReference type="FunFam" id="2.60.40.60:FF:000024">
    <property type="entry name" value="FAT atypical cadherin 3"/>
    <property type="match status" value="1"/>
</dbReference>
<feature type="domain" description="Cadherin" evidence="14">
    <location>
        <begin position="987"/>
        <end position="1102"/>
    </location>
</feature>
<dbReference type="FunFam" id="2.60.40.60:FF:000015">
    <property type="entry name" value="FAT atypical cadherin 1"/>
    <property type="match status" value="1"/>
</dbReference>
<dbReference type="Gene3D" id="2.60.40.60">
    <property type="entry name" value="Cadherins"/>
    <property type="match status" value="10"/>
</dbReference>
<evidence type="ECO:0000256" key="10">
    <source>
        <dbReference type="ARBA" id="ARBA00023157"/>
    </source>
</evidence>
<dbReference type="PRINTS" id="PR00205">
    <property type="entry name" value="CADHERIN"/>
</dbReference>
<evidence type="ECO:0000256" key="8">
    <source>
        <dbReference type="ARBA" id="ARBA00022989"/>
    </source>
</evidence>
<feature type="domain" description="Cadherin" evidence="14">
    <location>
        <begin position="508"/>
        <end position="614"/>
    </location>
</feature>
<dbReference type="PANTHER" id="PTHR24026">
    <property type="entry name" value="FAT ATYPICAL CADHERIN-RELATED"/>
    <property type="match status" value="1"/>
</dbReference>
<evidence type="ECO:0000256" key="7">
    <source>
        <dbReference type="ARBA" id="ARBA00022889"/>
    </source>
</evidence>
<evidence type="ECO:0000313" key="16">
    <source>
        <dbReference type="Proteomes" id="UP000479190"/>
    </source>
</evidence>
<keyword evidence="5" id="KW-0677">Repeat</keyword>
<name>A0A6H5ICB8_9HYME</name>
<dbReference type="GO" id="GO:0005509">
    <property type="term" value="F:calcium ion binding"/>
    <property type="evidence" value="ECO:0007669"/>
    <property type="project" value="UniProtKB-UniRule"/>
</dbReference>
<gene>
    <name evidence="15" type="ORF">TBRA_LOCUS6903</name>
</gene>
<dbReference type="FunFam" id="2.60.40.60:FF:000002">
    <property type="entry name" value="Protocadherin alpha 2"/>
    <property type="match status" value="1"/>
</dbReference>
<keyword evidence="10" id="KW-1015">Disulfide bond</keyword>
<feature type="domain" description="Cadherin" evidence="14">
    <location>
        <begin position="1213"/>
        <end position="1273"/>
    </location>
</feature>
<feature type="domain" description="Cadherin" evidence="14">
    <location>
        <begin position="882"/>
        <end position="986"/>
    </location>
</feature>
<keyword evidence="4" id="KW-0732">Signal</keyword>
<keyword evidence="7" id="KW-0130">Cell adhesion</keyword>
<evidence type="ECO:0000256" key="5">
    <source>
        <dbReference type="ARBA" id="ARBA00022737"/>
    </source>
</evidence>
<feature type="domain" description="Cadherin" evidence="14">
    <location>
        <begin position="155"/>
        <end position="289"/>
    </location>
</feature>
<evidence type="ECO:0000256" key="12">
    <source>
        <dbReference type="PROSITE-ProRule" id="PRU00043"/>
    </source>
</evidence>
<keyword evidence="2" id="KW-0245">EGF-like domain</keyword>
<dbReference type="GO" id="GO:0001736">
    <property type="term" value="P:establishment of planar polarity"/>
    <property type="evidence" value="ECO:0007669"/>
    <property type="project" value="UniProtKB-ARBA"/>
</dbReference>
<dbReference type="GO" id="GO:0030154">
    <property type="term" value="P:cell differentiation"/>
    <property type="evidence" value="ECO:0007669"/>
    <property type="project" value="UniProtKB-ARBA"/>
</dbReference>
<proteinExistence type="predicted"/>
<dbReference type="FunFam" id="2.60.40.60:FF:000039">
    <property type="entry name" value="FAT atypical cadherin 3"/>
    <property type="match status" value="1"/>
</dbReference>
<keyword evidence="16" id="KW-1185">Reference proteome</keyword>
<dbReference type="FunFam" id="2.60.40.60:FF:000066">
    <property type="entry name" value="FAT atypical cadherin 1"/>
    <property type="match status" value="1"/>
</dbReference>
<evidence type="ECO:0000256" key="3">
    <source>
        <dbReference type="ARBA" id="ARBA00022692"/>
    </source>
</evidence>
<dbReference type="InterPro" id="IPR020894">
    <property type="entry name" value="Cadherin_CS"/>
</dbReference>
<evidence type="ECO:0000256" key="2">
    <source>
        <dbReference type="ARBA" id="ARBA00022536"/>
    </source>
</evidence>
<keyword evidence="11" id="KW-0325">Glycoprotein</keyword>